<comment type="caution">
    <text evidence="1">The sequence shown here is derived from an EMBL/GenBank/DDBJ whole genome shotgun (WGS) entry which is preliminary data.</text>
</comment>
<dbReference type="GO" id="GO:0004497">
    <property type="term" value="F:monooxygenase activity"/>
    <property type="evidence" value="ECO:0007669"/>
    <property type="project" value="InterPro"/>
</dbReference>
<dbReference type="Gene3D" id="1.10.630.10">
    <property type="entry name" value="Cytochrome P450"/>
    <property type="match status" value="1"/>
</dbReference>
<dbReference type="PANTHER" id="PTHR47951">
    <property type="entry name" value="OS08G0547900 PROTEIN"/>
    <property type="match status" value="1"/>
</dbReference>
<accession>A0A9J6AYT0</accession>
<dbReference type="GO" id="GO:0005506">
    <property type="term" value="F:iron ion binding"/>
    <property type="evidence" value="ECO:0007669"/>
    <property type="project" value="InterPro"/>
</dbReference>
<evidence type="ECO:0000313" key="2">
    <source>
        <dbReference type="Proteomes" id="UP000824120"/>
    </source>
</evidence>
<dbReference type="PANTHER" id="PTHR47951:SF3">
    <property type="entry name" value="CYTOCHROME P450, FAMILY 706, SUBFAMILY A, POLYPEPTIDE 4"/>
    <property type="match status" value="1"/>
</dbReference>
<organism evidence="1 2">
    <name type="scientific">Solanum commersonii</name>
    <name type="common">Commerson's wild potato</name>
    <name type="synonym">Commerson's nightshade</name>
    <dbReference type="NCBI Taxonomy" id="4109"/>
    <lineage>
        <taxon>Eukaryota</taxon>
        <taxon>Viridiplantae</taxon>
        <taxon>Streptophyta</taxon>
        <taxon>Embryophyta</taxon>
        <taxon>Tracheophyta</taxon>
        <taxon>Spermatophyta</taxon>
        <taxon>Magnoliopsida</taxon>
        <taxon>eudicotyledons</taxon>
        <taxon>Gunneridae</taxon>
        <taxon>Pentapetalae</taxon>
        <taxon>asterids</taxon>
        <taxon>lamiids</taxon>
        <taxon>Solanales</taxon>
        <taxon>Solanaceae</taxon>
        <taxon>Solanoideae</taxon>
        <taxon>Solaneae</taxon>
        <taxon>Solanum</taxon>
    </lineage>
</organism>
<sequence>MLNCSALDSVYSLRRRELRQSINYLYSQKGLPVNVGEQMYLTVLNVITSMLWGGTVKGEERASVGDEFRHVVTEMAELVSIPNLSDFYPGLAWFDFQGVVRR</sequence>
<proteinExistence type="predicted"/>
<evidence type="ECO:0000313" key="1">
    <source>
        <dbReference type="EMBL" id="KAG5629604.1"/>
    </source>
</evidence>
<reference evidence="1 2" key="1">
    <citation type="submission" date="2020-09" db="EMBL/GenBank/DDBJ databases">
        <title>De no assembly of potato wild relative species, Solanum commersonii.</title>
        <authorList>
            <person name="Cho K."/>
        </authorList>
    </citation>
    <scope>NUCLEOTIDE SEQUENCE [LARGE SCALE GENOMIC DNA]</scope>
    <source>
        <strain evidence="1">LZ3.2</strain>
        <tissue evidence="1">Leaf</tissue>
    </source>
</reference>
<dbReference type="GO" id="GO:0016705">
    <property type="term" value="F:oxidoreductase activity, acting on paired donors, with incorporation or reduction of molecular oxygen"/>
    <property type="evidence" value="ECO:0007669"/>
    <property type="project" value="InterPro"/>
</dbReference>
<evidence type="ECO:0008006" key="3">
    <source>
        <dbReference type="Google" id="ProtNLM"/>
    </source>
</evidence>
<protein>
    <recommendedName>
        <fullName evidence="3">Cytochrome P450</fullName>
    </recommendedName>
</protein>
<dbReference type="Proteomes" id="UP000824120">
    <property type="component" value="Chromosome 1"/>
</dbReference>
<dbReference type="EMBL" id="JACXVP010000001">
    <property type="protein sequence ID" value="KAG5629604.1"/>
    <property type="molecule type" value="Genomic_DNA"/>
</dbReference>
<dbReference type="InterPro" id="IPR036396">
    <property type="entry name" value="Cyt_P450_sf"/>
</dbReference>
<gene>
    <name evidence="1" type="ORF">H5410_001321</name>
</gene>
<dbReference type="AlphaFoldDB" id="A0A9J6AYT0"/>
<dbReference type="OrthoDB" id="2789670at2759"/>
<name>A0A9J6AYT0_SOLCO</name>
<keyword evidence="2" id="KW-1185">Reference proteome</keyword>
<dbReference type="SUPFAM" id="SSF48264">
    <property type="entry name" value="Cytochrome P450"/>
    <property type="match status" value="1"/>
</dbReference>
<dbReference type="GO" id="GO:0020037">
    <property type="term" value="F:heme binding"/>
    <property type="evidence" value="ECO:0007669"/>
    <property type="project" value="InterPro"/>
</dbReference>